<reference evidence="1" key="1">
    <citation type="submission" date="2025-08" db="UniProtKB">
        <authorList>
            <consortium name="Ensembl"/>
        </authorList>
    </citation>
    <scope>IDENTIFICATION</scope>
</reference>
<evidence type="ECO:0000313" key="2">
    <source>
        <dbReference type="Proteomes" id="UP000694425"/>
    </source>
</evidence>
<dbReference type="Ensembl" id="ENSNVIT00000005666.1">
    <property type="protein sequence ID" value="ENSNVIP00000004802.1"/>
    <property type="gene ID" value="ENSNVIG00000003879.1"/>
</dbReference>
<dbReference type="Proteomes" id="UP000694425">
    <property type="component" value="Unplaced"/>
</dbReference>
<name>A0A8C7A801_NEOVI</name>
<proteinExistence type="predicted"/>
<dbReference type="AlphaFoldDB" id="A0A8C7A801"/>
<protein>
    <submittedName>
        <fullName evidence="1">Uncharacterized protein</fullName>
    </submittedName>
</protein>
<organism evidence="1 2">
    <name type="scientific">Neovison vison</name>
    <name type="common">American mink</name>
    <name type="synonym">Mustela vison</name>
    <dbReference type="NCBI Taxonomy" id="452646"/>
    <lineage>
        <taxon>Eukaryota</taxon>
        <taxon>Metazoa</taxon>
        <taxon>Chordata</taxon>
        <taxon>Craniata</taxon>
        <taxon>Vertebrata</taxon>
        <taxon>Euteleostomi</taxon>
        <taxon>Mammalia</taxon>
        <taxon>Eutheria</taxon>
        <taxon>Laurasiatheria</taxon>
        <taxon>Carnivora</taxon>
        <taxon>Caniformia</taxon>
        <taxon>Musteloidea</taxon>
        <taxon>Mustelidae</taxon>
        <taxon>Mustelinae</taxon>
        <taxon>Neogale</taxon>
    </lineage>
</organism>
<accession>A0A8C7A801</accession>
<keyword evidence="2" id="KW-1185">Reference proteome</keyword>
<sequence>VAGQHTHQYITHLEVLRIHMQLVTVQFTKLSKGTVEVVQILQAINKGVHYLLAMGLHLAVAHNSIRRGQVPKGVKEPLNQPSQGLTTNNIHLHLALKAGNSSLLLSTQMHHGVCFRLLLATLQAREAGEKETQQCLDHSLCLYLSTIFFTNCRKQVKA</sequence>
<reference evidence="1" key="2">
    <citation type="submission" date="2025-09" db="UniProtKB">
        <authorList>
            <consortium name="Ensembl"/>
        </authorList>
    </citation>
    <scope>IDENTIFICATION</scope>
</reference>
<dbReference type="GeneTree" id="ENSGT00390000010849"/>
<evidence type="ECO:0000313" key="1">
    <source>
        <dbReference type="Ensembl" id="ENSNVIP00000004802.1"/>
    </source>
</evidence>